<dbReference type="InterPro" id="IPR002734">
    <property type="entry name" value="RibDG_C"/>
</dbReference>
<name>A0A6I4VRN8_9BACL</name>
<feature type="domain" description="Bacterial bifunctional deaminase-reductase C-terminal" evidence="1">
    <location>
        <begin position="7"/>
        <end position="114"/>
    </location>
</feature>
<dbReference type="GO" id="GO:0008703">
    <property type="term" value="F:5-amino-6-(5-phosphoribosylamino)uracil reductase activity"/>
    <property type="evidence" value="ECO:0007669"/>
    <property type="project" value="InterPro"/>
</dbReference>
<dbReference type="EMBL" id="WUUL01000002">
    <property type="protein sequence ID" value="MXQ52945.1"/>
    <property type="molecule type" value="Genomic_DNA"/>
</dbReference>
<gene>
    <name evidence="2" type="ORF">GSM42_04190</name>
</gene>
<keyword evidence="3" id="KW-1185">Reference proteome</keyword>
<dbReference type="GO" id="GO:0009231">
    <property type="term" value="P:riboflavin biosynthetic process"/>
    <property type="evidence" value="ECO:0007669"/>
    <property type="project" value="InterPro"/>
</dbReference>
<comment type="caution">
    <text evidence="2">The sequence shown here is derived from an EMBL/GenBank/DDBJ whole genome shotgun (WGS) entry which is preliminary data.</text>
</comment>
<evidence type="ECO:0000259" key="1">
    <source>
        <dbReference type="Pfam" id="PF01872"/>
    </source>
</evidence>
<evidence type="ECO:0000313" key="3">
    <source>
        <dbReference type="Proteomes" id="UP000430692"/>
    </source>
</evidence>
<proteinExistence type="predicted"/>
<dbReference type="AlphaFoldDB" id="A0A6I4VRN8"/>
<accession>A0A6I4VRN8</accession>
<dbReference type="Pfam" id="PF01872">
    <property type="entry name" value="RibD_C"/>
    <property type="match status" value="1"/>
</dbReference>
<dbReference type="InterPro" id="IPR024072">
    <property type="entry name" value="DHFR-like_dom_sf"/>
</dbReference>
<reference evidence="2 3" key="1">
    <citation type="submission" date="2019-12" db="EMBL/GenBank/DDBJ databases">
        <title>Whole-genome analyses of novel actinobacteria.</title>
        <authorList>
            <person name="Sahin N."/>
            <person name="Saygin H."/>
        </authorList>
    </citation>
    <scope>NUCLEOTIDE SEQUENCE [LARGE SCALE GENOMIC DNA]</scope>
    <source>
        <strain evidence="2 3">KC615</strain>
    </source>
</reference>
<dbReference type="Proteomes" id="UP000430692">
    <property type="component" value="Unassembled WGS sequence"/>
</dbReference>
<evidence type="ECO:0000313" key="2">
    <source>
        <dbReference type="EMBL" id="MXQ52945.1"/>
    </source>
</evidence>
<protein>
    <recommendedName>
        <fullName evidence="1">Bacterial bifunctional deaminase-reductase C-terminal domain-containing protein</fullName>
    </recommendedName>
</protein>
<dbReference type="Gene3D" id="3.40.430.10">
    <property type="entry name" value="Dihydrofolate Reductase, subunit A"/>
    <property type="match status" value="1"/>
</dbReference>
<dbReference type="SUPFAM" id="SSF53597">
    <property type="entry name" value="Dihydrofolate reductase-like"/>
    <property type="match status" value="1"/>
</dbReference>
<organism evidence="2 3">
    <name type="scientific">Shimazuella alba</name>
    <dbReference type="NCBI Taxonomy" id="2690964"/>
    <lineage>
        <taxon>Bacteria</taxon>
        <taxon>Bacillati</taxon>
        <taxon>Bacillota</taxon>
        <taxon>Bacilli</taxon>
        <taxon>Bacillales</taxon>
        <taxon>Thermoactinomycetaceae</taxon>
        <taxon>Shimazuella</taxon>
    </lineage>
</organism>
<sequence length="131" mass="14672">MFPNVTPEQMAVIGQLTSSVDTMILGRNTYLEQEAAFSNEASDLASAMNNLNKILFSKNLNKVEWQNSRLATDDPTNEINKLKQQDGKNIHVSGGSSLAKSFLELGLIDEPSFVYTSCNIRSRKNDFFRFC</sequence>